<comment type="similarity">
    <text evidence="3">Belongs to the Nudix hydrolase family.</text>
</comment>
<sequence length="160" mass="18174">MGYIEDIRRLVGHRPLILVGATALISDEAGRILLQKRRFPKDCWGIPGGLMELGESTEETAKREVREETGLHIDNLKLLGVYTGLRGLSIAHNGDQYQPVTIAYYTQNYHGKLVTDPEESLRFEFRALDDLPDHILNNHCVILNDFLAKMKSDNNKEDQL</sequence>
<accession>A0A4Z0GMF2</accession>
<evidence type="ECO:0000256" key="1">
    <source>
        <dbReference type="ARBA" id="ARBA00001946"/>
    </source>
</evidence>
<evidence type="ECO:0000313" key="5">
    <source>
        <dbReference type="EMBL" id="TGA98188.1"/>
    </source>
</evidence>
<keyword evidence="6" id="KW-1185">Reference proteome</keyword>
<evidence type="ECO:0000259" key="4">
    <source>
        <dbReference type="PROSITE" id="PS51462"/>
    </source>
</evidence>
<name>A0A4Z0GMF2_9BACL</name>
<protein>
    <submittedName>
        <fullName evidence="5">NUDIX domain-containing protein</fullName>
    </submittedName>
</protein>
<comment type="caution">
    <text evidence="5">The sequence shown here is derived from an EMBL/GenBank/DDBJ whole genome shotgun (WGS) entry which is preliminary data.</text>
</comment>
<dbReference type="InterPro" id="IPR000086">
    <property type="entry name" value="NUDIX_hydrolase_dom"/>
</dbReference>
<dbReference type="Gene3D" id="3.90.79.10">
    <property type="entry name" value="Nucleoside Triphosphate Pyrophosphohydrolase"/>
    <property type="match status" value="1"/>
</dbReference>
<evidence type="ECO:0000256" key="2">
    <source>
        <dbReference type="ARBA" id="ARBA00022801"/>
    </source>
</evidence>
<dbReference type="CDD" id="cd04677">
    <property type="entry name" value="NUDIX_Hydrolase"/>
    <property type="match status" value="1"/>
</dbReference>
<dbReference type="Proteomes" id="UP000298347">
    <property type="component" value="Unassembled WGS sequence"/>
</dbReference>
<dbReference type="PROSITE" id="PS00893">
    <property type="entry name" value="NUDIX_BOX"/>
    <property type="match status" value="1"/>
</dbReference>
<dbReference type="InterPro" id="IPR020084">
    <property type="entry name" value="NUDIX_hydrolase_CS"/>
</dbReference>
<dbReference type="RefSeq" id="WP_135348568.1">
    <property type="nucleotide sequence ID" value="NZ_SRJD01000009.1"/>
</dbReference>
<dbReference type="InterPro" id="IPR020476">
    <property type="entry name" value="Nudix_hydrolase"/>
</dbReference>
<dbReference type="SUPFAM" id="SSF55811">
    <property type="entry name" value="Nudix"/>
    <property type="match status" value="1"/>
</dbReference>
<dbReference type="Pfam" id="PF00293">
    <property type="entry name" value="NUDIX"/>
    <property type="match status" value="1"/>
</dbReference>
<dbReference type="PROSITE" id="PS51462">
    <property type="entry name" value="NUDIX"/>
    <property type="match status" value="1"/>
</dbReference>
<keyword evidence="2 3" id="KW-0378">Hydrolase</keyword>
<dbReference type="PANTHER" id="PTHR43046:SF2">
    <property type="entry name" value="8-OXO-DGTP DIPHOSPHATASE-RELATED"/>
    <property type="match status" value="1"/>
</dbReference>
<dbReference type="PANTHER" id="PTHR43046">
    <property type="entry name" value="GDP-MANNOSE MANNOSYL HYDROLASE"/>
    <property type="match status" value="1"/>
</dbReference>
<comment type="cofactor">
    <cofactor evidence="1">
        <name>Mg(2+)</name>
        <dbReference type="ChEBI" id="CHEBI:18420"/>
    </cofactor>
</comment>
<dbReference type="PRINTS" id="PR00502">
    <property type="entry name" value="NUDIXFAMILY"/>
</dbReference>
<organism evidence="5 6">
    <name type="scientific">Sporolactobacillus shoreae</name>
    <dbReference type="NCBI Taxonomy" id="1465501"/>
    <lineage>
        <taxon>Bacteria</taxon>
        <taxon>Bacillati</taxon>
        <taxon>Bacillota</taxon>
        <taxon>Bacilli</taxon>
        <taxon>Bacillales</taxon>
        <taxon>Sporolactobacillaceae</taxon>
        <taxon>Sporolactobacillus</taxon>
    </lineage>
</organism>
<dbReference type="AlphaFoldDB" id="A0A4Z0GMF2"/>
<proteinExistence type="inferred from homology"/>
<dbReference type="OrthoDB" id="9787476at2"/>
<gene>
    <name evidence="5" type="ORF">E4665_09565</name>
</gene>
<evidence type="ECO:0000256" key="3">
    <source>
        <dbReference type="RuleBase" id="RU003476"/>
    </source>
</evidence>
<dbReference type="EMBL" id="SRJD01000009">
    <property type="protein sequence ID" value="TGA98188.1"/>
    <property type="molecule type" value="Genomic_DNA"/>
</dbReference>
<reference evidence="5 6" key="1">
    <citation type="journal article" date="2015" name="Int. J. Syst. Evol. Microbiol.">
        <title>Sporolactobacillus shoreae sp. nov. and Sporolactobacillus spathodeae sp. nov., two spore-forming lactic acid bacteria isolated from tree barks in Thailand.</title>
        <authorList>
            <person name="Thamacharoensuk T."/>
            <person name="Kitahara M."/>
            <person name="Ohkuma M."/>
            <person name="Thongchul N."/>
            <person name="Tanasupawat S."/>
        </authorList>
    </citation>
    <scope>NUCLEOTIDE SEQUENCE [LARGE SCALE GENOMIC DNA]</scope>
    <source>
        <strain evidence="5 6">BK92</strain>
    </source>
</reference>
<evidence type="ECO:0000313" key="6">
    <source>
        <dbReference type="Proteomes" id="UP000298347"/>
    </source>
</evidence>
<dbReference type="InterPro" id="IPR015797">
    <property type="entry name" value="NUDIX_hydrolase-like_dom_sf"/>
</dbReference>
<dbReference type="GO" id="GO:0016787">
    <property type="term" value="F:hydrolase activity"/>
    <property type="evidence" value="ECO:0007669"/>
    <property type="project" value="UniProtKB-KW"/>
</dbReference>
<feature type="domain" description="Nudix hydrolase" evidence="4">
    <location>
        <begin position="15"/>
        <end position="149"/>
    </location>
</feature>